<dbReference type="PANTHER" id="PTHR12934">
    <property type="entry name" value="50S RIBOSOMAL PROTEIN L15"/>
    <property type="match status" value="1"/>
</dbReference>
<keyword evidence="3 4" id="KW-0687">Ribonucleoprotein</keyword>
<dbReference type="HAMAP" id="MF_01341">
    <property type="entry name" value="Ribosomal_uL15"/>
    <property type="match status" value="1"/>
</dbReference>
<keyword evidence="4" id="KW-0694">RNA-binding</keyword>
<dbReference type="InterPro" id="IPR030878">
    <property type="entry name" value="Ribosomal_uL15"/>
</dbReference>
<evidence type="ECO:0000256" key="4">
    <source>
        <dbReference type="HAMAP-Rule" id="MF_01341"/>
    </source>
</evidence>
<comment type="function">
    <text evidence="4">Binds to the 23S rRNA.</text>
</comment>
<dbReference type="EMBL" id="PFTC01000038">
    <property type="protein sequence ID" value="PJB98564.1"/>
    <property type="molecule type" value="Genomic_DNA"/>
</dbReference>
<dbReference type="Pfam" id="PF00828">
    <property type="entry name" value="Ribosomal_L27A"/>
    <property type="match status" value="1"/>
</dbReference>
<dbReference type="Proteomes" id="UP000230097">
    <property type="component" value="Unassembled WGS sequence"/>
</dbReference>
<evidence type="ECO:0000256" key="5">
    <source>
        <dbReference type="RuleBase" id="RU003888"/>
    </source>
</evidence>
<sequence>MQLYEIKPIHRLKKPKRVGRGGKRGTYSGHGIKGQRSRAGRRFKPIIRELIKKYPKLRGYKFKSKINHSPFPIGWVAQPFNKGCGKNQKSKITILNLEILEKKFNSAEKVNPEILLEKRIIRKIKGRIPLVKILGKGKLTKPLIIDGCKVSKSAKEKIEKAGGTVRM</sequence>
<feature type="compositionally biased region" description="Basic residues" evidence="6">
    <location>
        <begin position="14"/>
        <end position="23"/>
    </location>
</feature>
<evidence type="ECO:0000256" key="1">
    <source>
        <dbReference type="ARBA" id="ARBA00007320"/>
    </source>
</evidence>
<evidence type="ECO:0000313" key="8">
    <source>
        <dbReference type="EMBL" id="PJB98564.1"/>
    </source>
</evidence>
<accession>A0A2M8DL89</accession>
<organism evidence="8 9">
    <name type="scientific">Candidatus Nealsonbacteria bacterium CG_4_9_14_0_8_um_filter_36_17</name>
    <dbReference type="NCBI Taxonomy" id="1974693"/>
    <lineage>
        <taxon>Bacteria</taxon>
        <taxon>Candidatus Nealsoniibacteriota</taxon>
    </lineage>
</organism>
<comment type="subunit">
    <text evidence="4">Part of the 50S ribosomal subunit.</text>
</comment>
<feature type="region of interest" description="Disordered" evidence="6">
    <location>
        <begin position="14"/>
        <end position="38"/>
    </location>
</feature>
<dbReference type="InterPro" id="IPR036227">
    <property type="entry name" value="Ribosomal_uL15/eL18_sf"/>
</dbReference>
<keyword evidence="4" id="KW-0699">rRNA-binding</keyword>
<dbReference type="SUPFAM" id="SSF52080">
    <property type="entry name" value="Ribosomal proteins L15p and L18e"/>
    <property type="match status" value="1"/>
</dbReference>
<comment type="similarity">
    <text evidence="1 4 5">Belongs to the universal ribosomal protein uL15 family.</text>
</comment>
<evidence type="ECO:0000256" key="3">
    <source>
        <dbReference type="ARBA" id="ARBA00023274"/>
    </source>
</evidence>
<evidence type="ECO:0000313" key="9">
    <source>
        <dbReference type="Proteomes" id="UP000230097"/>
    </source>
</evidence>
<evidence type="ECO:0000256" key="6">
    <source>
        <dbReference type="SAM" id="MobiDB-lite"/>
    </source>
</evidence>
<evidence type="ECO:0000256" key="2">
    <source>
        <dbReference type="ARBA" id="ARBA00022980"/>
    </source>
</evidence>
<reference evidence="9" key="1">
    <citation type="submission" date="2017-09" db="EMBL/GenBank/DDBJ databases">
        <title>Depth-based differentiation of microbial function through sediment-hosted aquifers and enrichment of novel symbionts in the deep terrestrial subsurface.</title>
        <authorList>
            <person name="Probst A.J."/>
            <person name="Ladd B."/>
            <person name="Jarett J.K."/>
            <person name="Geller-Mcgrath D.E."/>
            <person name="Sieber C.M.K."/>
            <person name="Emerson J.B."/>
            <person name="Anantharaman K."/>
            <person name="Thomas B.C."/>
            <person name="Malmstrom R."/>
            <person name="Stieglmeier M."/>
            <person name="Klingl A."/>
            <person name="Woyke T."/>
            <person name="Ryan C.M."/>
            <person name="Banfield J.F."/>
        </authorList>
    </citation>
    <scope>NUCLEOTIDE SEQUENCE [LARGE SCALE GENOMIC DNA]</scope>
</reference>
<dbReference type="AlphaFoldDB" id="A0A2M8DL89"/>
<keyword evidence="2 4" id="KW-0689">Ribosomal protein</keyword>
<dbReference type="GO" id="GO:0003735">
    <property type="term" value="F:structural constituent of ribosome"/>
    <property type="evidence" value="ECO:0007669"/>
    <property type="project" value="InterPro"/>
</dbReference>
<dbReference type="InterPro" id="IPR001196">
    <property type="entry name" value="Ribosomal_uL15_CS"/>
</dbReference>
<feature type="domain" description="Large ribosomal subunit protein uL15/eL18" evidence="7">
    <location>
        <begin position="95"/>
        <end position="165"/>
    </location>
</feature>
<evidence type="ECO:0000259" key="7">
    <source>
        <dbReference type="Pfam" id="PF00828"/>
    </source>
</evidence>
<dbReference type="PROSITE" id="PS00475">
    <property type="entry name" value="RIBOSOMAL_L15"/>
    <property type="match status" value="1"/>
</dbReference>
<dbReference type="GO" id="GO:0019843">
    <property type="term" value="F:rRNA binding"/>
    <property type="evidence" value="ECO:0007669"/>
    <property type="project" value="UniProtKB-UniRule"/>
</dbReference>
<protein>
    <recommendedName>
        <fullName evidence="4">Large ribosomal subunit protein uL15</fullName>
    </recommendedName>
</protein>
<name>A0A2M8DL89_9BACT</name>
<dbReference type="InterPro" id="IPR021131">
    <property type="entry name" value="Ribosomal_uL15/eL18"/>
</dbReference>
<comment type="caution">
    <text evidence="8">The sequence shown here is derived from an EMBL/GenBank/DDBJ whole genome shotgun (WGS) entry which is preliminary data.</text>
</comment>
<proteinExistence type="inferred from homology"/>
<gene>
    <name evidence="4" type="primary">rplO</name>
    <name evidence="8" type="ORF">CO078_01630</name>
</gene>
<dbReference type="GO" id="GO:0022625">
    <property type="term" value="C:cytosolic large ribosomal subunit"/>
    <property type="evidence" value="ECO:0007669"/>
    <property type="project" value="TreeGrafter"/>
</dbReference>
<dbReference type="PANTHER" id="PTHR12934:SF11">
    <property type="entry name" value="LARGE RIBOSOMAL SUBUNIT PROTEIN UL15M"/>
    <property type="match status" value="1"/>
</dbReference>
<dbReference type="InterPro" id="IPR005749">
    <property type="entry name" value="Ribosomal_uL15_bac-type"/>
</dbReference>
<dbReference type="Gene3D" id="3.100.10.10">
    <property type="match status" value="1"/>
</dbReference>
<dbReference type="GO" id="GO:0006412">
    <property type="term" value="P:translation"/>
    <property type="evidence" value="ECO:0007669"/>
    <property type="project" value="UniProtKB-UniRule"/>
</dbReference>